<dbReference type="Proteomes" id="UP000681720">
    <property type="component" value="Unassembled WGS sequence"/>
</dbReference>
<evidence type="ECO:0000256" key="2">
    <source>
        <dbReference type="SAM" id="MobiDB-lite"/>
    </source>
</evidence>
<evidence type="ECO:0000313" key="5">
    <source>
        <dbReference type="Proteomes" id="UP000681720"/>
    </source>
</evidence>
<reference evidence="4" key="1">
    <citation type="submission" date="2021-02" db="EMBL/GenBank/DDBJ databases">
        <authorList>
            <person name="Nowell W R."/>
        </authorList>
    </citation>
    <scope>NUCLEOTIDE SEQUENCE</scope>
</reference>
<name>A0A8S2RNG5_9BILA</name>
<evidence type="ECO:0000313" key="4">
    <source>
        <dbReference type="EMBL" id="CAF4170872.1"/>
    </source>
</evidence>
<gene>
    <name evidence="4" type="ORF">GIL414_LOCUS20354</name>
</gene>
<feature type="non-terminal residue" evidence="4">
    <location>
        <position position="73"/>
    </location>
</feature>
<feature type="non-terminal residue" evidence="4">
    <location>
        <position position="1"/>
    </location>
</feature>
<sequence length="73" mass="8303">ENEHELRFTAIGGAPNGTPSQKENALDREMVHAMAWLPIKMFTTTVMEGAIECWCWAIIGRPELELLIVEEIY</sequence>
<feature type="domain" description="PI4-kinase N-terminal" evidence="3">
    <location>
        <begin position="29"/>
        <end position="72"/>
    </location>
</feature>
<dbReference type="AlphaFoldDB" id="A0A8S2RNG5"/>
<comment type="similarity">
    <text evidence="1">Belongs to the PI3/PI4-kinase family. Type III PI4K subfamily.</text>
</comment>
<feature type="region of interest" description="Disordered" evidence="2">
    <location>
        <begin position="1"/>
        <end position="22"/>
    </location>
</feature>
<evidence type="ECO:0000256" key="1">
    <source>
        <dbReference type="ARBA" id="ARBA00006209"/>
    </source>
</evidence>
<dbReference type="InterPro" id="IPR045495">
    <property type="entry name" value="PI4K_N"/>
</dbReference>
<organism evidence="4 5">
    <name type="scientific">Rotaria magnacalcarata</name>
    <dbReference type="NCBI Taxonomy" id="392030"/>
    <lineage>
        <taxon>Eukaryota</taxon>
        <taxon>Metazoa</taxon>
        <taxon>Spiralia</taxon>
        <taxon>Gnathifera</taxon>
        <taxon>Rotifera</taxon>
        <taxon>Eurotatoria</taxon>
        <taxon>Bdelloidea</taxon>
        <taxon>Philodinida</taxon>
        <taxon>Philodinidae</taxon>
        <taxon>Rotaria</taxon>
    </lineage>
</organism>
<proteinExistence type="inferred from homology"/>
<comment type="caution">
    <text evidence="4">The sequence shown here is derived from an EMBL/GenBank/DDBJ whole genome shotgun (WGS) entry which is preliminary data.</text>
</comment>
<protein>
    <recommendedName>
        <fullName evidence="3">PI4-kinase N-terminal domain-containing protein</fullName>
    </recommendedName>
</protein>
<dbReference type="EMBL" id="CAJOBJ010013453">
    <property type="protein sequence ID" value="CAF4170872.1"/>
    <property type="molecule type" value="Genomic_DNA"/>
</dbReference>
<evidence type="ECO:0000259" key="3">
    <source>
        <dbReference type="Pfam" id="PF19274"/>
    </source>
</evidence>
<dbReference type="Pfam" id="PF19274">
    <property type="entry name" value="PI4K_N"/>
    <property type="match status" value="1"/>
</dbReference>
<accession>A0A8S2RNG5</accession>